<dbReference type="GO" id="GO:0008137">
    <property type="term" value="F:NADH dehydrogenase (ubiquinone) activity"/>
    <property type="evidence" value="ECO:0007669"/>
    <property type="project" value="InterPro"/>
</dbReference>
<evidence type="ECO:0000313" key="12">
    <source>
        <dbReference type="Proteomes" id="UP000198703"/>
    </source>
</evidence>
<evidence type="ECO:0000256" key="8">
    <source>
        <dbReference type="RuleBase" id="RU000320"/>
    </source>
</evidence>
<dbReference type="OrthoDB" id="9768329at2"/>
<dbReference type="Pfam" id="PF00361">
    <property type="entry name" value="Proton_antipo_M"/>
    <property type="match status" value="1"/>
</dbReference>
<comment type="function">
    <text evidence="1">NDH-1 shuttles electrons from NADH, via FMN and iron-sulfur (Fe-S) centers, to quinones in the respiratory chain. The immediate electron acceptor for the enzyme in this species is believed to be ubiquinone. Couples the redox reaction to proton translocation (for every two electrons transferred, four hydrogen ions are translocated across the cytoplasmic membrane), and thus conserves the redox energy in a proton gradient.</text>
</comment>
<organism evidence="11 12">
    <name type="scientific">Rubrimonas cliftonensis</name>
    <dbReference type="NCBI Taxonomy" id="89524"/>
    <lineage>
        <taxon>Bacteria</taxon>
        <taxon>Pseudomonadati</taxon>
        <taxon>Pseudomonadota</taxon>
        <taxon>Alphaproteobacteria</taxon>
        <taxon>Rhodobacterales</taxon>
        <taxon>Paracoccaceae</taxon>
        <taxon>Rubrimonas</taxon>
    </lineage>
</organism>
<feature type="transmembrane region" description="Helical" evidence="9">
    <location>
        <begin position="271"/>
        <end position="289"/>
    </location>
</feature>
<dbReference type="InterPro" id="IPR001750">
    <property type="entry name" value="ND/Mrp_TM"/>
</dbReference>
<dbReference type="PANTHER" id="PTHR42703">
    <property type="entry name" value="NADH DEHYDROGENASE"/>
    <property type="match status" value="1"/>
</dbReference>
<dbReference type="RefSeq" id="WP_093254359.1">
    <property type="nucleotide sequence ID" value="NZ_FNQM01000009.1"/>
</dbReference>
<name>A0A1H4D430_9RHOB</name>
<protein>
    <submittedName>
        <fullName evidence="11">Multisubunit sodium/proton antiporter, MrpD subunit</fullName>
    </submittedName>
</protein>
<keyword evidence="7 9" id="KW-0472">Membrane</keyword>
<evidence type="ECO:0000313" key="11">
    <source>
        <dbReference type="EMBL" id="SEA67199.1"/>
    </source>
</evidence>
<dbReference type="Proteomes" id="UP000198703">
    <property type="component" value="Unassembled WGS sequence"/>
</dbReference>
<evidence type="ECO:0000256" key="4">
    <source>
        <dbReference type="ARBA" id="ARBA00022475"/>
    </source>
</evidence>
<feature type="transmembrane region" description="Helical" evidence="9">
    <location>
        <begin position="162"/>
        <end position="182"/>
    </location>
</feature>
<reference evidence="11 12" key="1">
    <citation type="submission" date="2016-10" db="EMBL/GenBank/DDBJ databases">
        <authorList>
            <person name="de Groot N.N."/>
        </authorList>
    </citation>
    <scope>NUCLEOTIDE SEQUENCE [LARGE SCALE GENOMIC DNA]</scope>
    <source>
        <strain evidence="11 12">DSM 15345</strain>
    </source>
</reference>
<feature type="transmembrane region" description="Helical" evidence="9">
    <location>
        <begin position="238"/>
        <end position="259"/>
    </location>
</feature>
<feature type="transmembrane region" description="Helical" evidence="9">
    <location>
        <begin position="132"/>
        <end position="150"/>
    </location>
</feature>
<feature type="transmembrane region" description="Helical" evidence="9">
    <location>
        <begin position="202"/>
        <end position="226"/>
    </location>
</feature>
<dbReference type="InterPro" id="IPR003918">
    <property type="entry name" value="NADH_UbQ_OxRdtase"/>
</dbReference>
<feature type="transmembrane region" description="Helical" evidence="9">
    <location>
        <begin position="401"/>
        <end position="428"/>
    </location>
</feature>
<gene>
    <name evidence="11" type="ORF">SAMN05444370_10920</name>
</gene>
<sequence length="497" mass="50955">MSWSLFLPLMIPFAAAALAVLGPRAGFEARWISVGGSALHLAAAINLAVVVAGEGVVAAQMGGWAAPVGVTLAADALAAIMVLAVAFMGLAVAVYALADIDRRRASAHWHALYQLLLAGASGAFLTGDLFNLYVWFEVMLIASFGLLVIGGDRAQIDGGVKYVALNLVATLCFLVAVGLIHGQTGTLNMADLSVKIAERPSAALDAASVLLFAAFAAKAGFFPLFFWLPAAYHTPPMAVTAIFAAVLTKAGVYAIFRVFTLIFPESPALDALLWIAIATMVTGVIGAGAHTDARRILSFHIVSQIGYMALGLALATPLAIAGAIVYMVHNIVVKANLILIAGVQRRMTGAHDLVKAGGLYAAAPLLAFLFFVSAMAMAGVPPLSGFWGKLALAQASVSAEAWAALAATLGVGLFTLYSMTKIWLLGYLSPHASGRAHAVKALPRGARLALMGPVAALAATSAALGLNPGPLLEAAGTAAAQLLDPTAYVAAVLGAHG</sequence>
<dbReference type="STRING" id="89524.SAMN05444370_10920"/>
<comment type="subcellular location">
    <subcellularLocation>
        <location evidence="2">Cell membrane</location>
        <topology evidence="2">Multi-pass membrane protein</topology>
    </subcellularLocation>
    <subcellularLocation>
        <location evidence="8">Membrane</location>
        <topology evidence="8">Multi-pass membrane protein</topology>
    </subcellularLocation>
</comment>
<dbReference type="GO" id="GO:0005886">
    <property type="term" value="C:plasma membrane"/>
    <property type="evidence" value="ECO:0007669"/>
    <property type="project" value="UniProtKB-SubCell"/>
</dbReference>
<feature type="transmembrane region" description="Helical" evidence="9">
    <location>
        <begin position="39"/>
        <end position="64"/>
    </location>
</feature>
<keyword evidence="6 9" id="KW-1133">Transmembrane helix</keyword>
<comment type="similarity">
    <text evidence="3">Belongs to the CPA3 antiporters (TC 2.A.63) subunit D family.</text>
</comment>
<keyword evidence="12" id="KW-1185">Reference proteome</keyword>
<keyword evidence="4" id="KW-1003">Cell membrane</keyword>
<feature type="transmembrane region" description="Helical" evidence="9">
    <location>
        <begin position="320"/>
        <end position="339"/>
    </location>
</feature>
<dbReference type="AlphaFoldDB" id="A0A1H4D430"/>
<evidence type="ECO:0000259" key="10">
    <source>
        <dbReference type="Pfam" id="PF00361"/>
    </source>
</evidence>
<evidence type="ECO:0000256" key="9">
    <source>
        <dbReference type="SAM" id="Phobius"/>
    </source>
</evidence>
<evidence type="ECO:0000256" key="6">
    <source>
        <dbReference type="ARBA" id="ARBA00022989"/>
    </source>
</evidence>
<accession>A0A1H4D430</accession>
<evidence type="ECO:0000256" key="2">
    <source>
        <dbReference type="ARBA" id="ARBA00004651"/>
    </source>
</evidence>
<evidence type="ECO:0000256" key="5">
    <source>
        <dbReference type="ARBA" id="ARBA00022692"/>
    </source>
</evidence>
<dbReference type="PANTHER" id="PTHR42703:SF1">
    <property type="entry name" value="NA(+)_H(+) ANTIPORTER SUBUNIT D1"/>
    <property type="match status" value="1"/>
</dbReference>
<feature type="transmembrane region" description="Helical" evidence="9">
    <location>
        <begin position="6"/>
        <end position="27"/>
    </location>
</feature>
<keyword evidence="5 8" id="KW-0812">Transmembrane</keyword>
<dbReference type="EMBL" id="FNQM01000009">
    <property type="protein sequence ID" value="SEA67199.1"/>
    <property type="molecule type" value="Genomic_DNA"/>
</dbReference>
<feature type="transmembrane region" description="Helical" evidence="9">
    <location>
        <begin position="109"/>
        <end position="126"/>
    </location>
</feature>
<feature type="transmembrane region" description="Helical" evidence="9">
    <location>
        <begin position="359"/>
        <end position="381"/>
    </location>
</feature>
<dbReference type="PRINTS" id="PR01437">
    <property type="entry name" value="NUOXDRDTASE4"/>
</dbReference>
<evidence type="ECO:0000256" key="3">
    <source>
        <dbReference type="ARBA" id="ARBA00005346"/>
    </source>
</evidence>
<dbReference type="InterPro" id="IPR050586">
    <property type="entry name" value="CPA3_Na-H_Antiporter_D"/>
</dbReference>
<feature type="transmembrane region" description="Helical" evidence="9">
    <location>
        <begin position="76"/>
        <end position="97"/>
    </location>
</feature>
<evidence type="ECO:0000256" key="7">
    <source>
        <dbReference type="ARBA" id="ARBA00023136"/>
    </source>
</evidence>
<feature type="domain" description="NADH:quinone oxidoreductase/Mrp antiporter transmembrane" evidence="10">
    <location>
        <begin position="127"/>
        <end position="411"/>
    </location>
</feature>
<proteinExistence type="inferred from homology"/>
<dbReference type="GO" id="GO:0042773">
    <property type="term" value="P:ATP synthesis coupled electron transport"/>
    <property type="evidence" value="ECO:0007669"/>
    <property type="project" value="InterPro"/>
</dbReference>
<evidence type="ECO:0000256" key="1">
    <source>
        <dbReference type="ARBA" id="ARBA00002378"/>
    </source>
</evidence>
<feature type="transmembrane region" description="Helical" evidence="9">
    <location>
        <begin position="296"/>
        <end position="314"/>
    </location>
</feature>